<accession>A0A5B7CVX9</accession>
<gene>
    <name evidence="2" type="ORF">E2C01_006002</name>
</gene>
<keyword evidence="3" id="KW-1185">Reference proteome</keyword>
<sequence>MLFSCGERRTVNTSPWWAGQEATTSGRRRSMMRTEPSLQPHTSSPPLWFMMQLFTTPPSSLTGLLSGPSSHTVFLSRVSKRRRVAVLVATRRSRSPLGSHSTAVTELFTTTPQCVLGR</sequence>
<reference evidence="2 3" key="1">
    <citation type="submission" date="2019-05" db="EMBL/GenBank/DDBJ databases">
        <title>Another draft genome of Portunus trituberculatus and its Hox gene families provides insights of decapod evolution.</title>
        <authorList>
            <person name="Jeong J.-H."/>
            <person name="Song I."/>
            <person name="Kim S."/>
            <person name="Choi T."/>
            <person name="Kim D."/>
            <person name="Ryu S."/>
            <person name="Kim W."/>
        </authorList>
    </citation>
    <scope>NUCLEOTIDE SEQUENCE [LARGE SCALE GENOMIC DNA]</scope>
    <source>
        <tissue evidence="2">Muscle</tissue>
    </source>
</reference>
<organism evidence="2 3">
    <name type="scientific">Portunus trituberculatus</name>
    <name type="common">Swimming crab</name>
    <name type="synonym">Neptunus trituberculatus</name>
    <dbReference type="NCBI Taxonomy" id="210409"/>
    <lineage>
        <taxon>Eukaryota</taxon>
        <taxon>Metazoa</taxon>
        <taxon>Ecdysozoa</taxon>
        <taxon>Arthropoda</taxon>
        <taxon>Crustacea</taxon>
        <taxon>Multicrustacea</taxon>
        <taxon>Malacostraca</taxon>
        <taxon>Eumalacostraca</taxon>
        <taxon>Eucarida</taxon>
        <taxon>Decapoda</taxon>
        <taxon>Pleocyemata</taxon>
        <taxon>Brachyura</taxon>
        <taxon>Eubrachyura</taxon>
        <taxon>Portunoidea</taxon>
        <taxon>Portunidae</taxon>
        <taxon>Portuninae</taxon>
        <taxon>Portunus</taxon>
    </lineage>
</organism>
<proteinExistence type="predicted"/>
<evidence type="ECO:0000313" key="3">
    <source>
        <dbReference type="Proteomes" id="UP000324222"/>
    </source>
</evidence>
<evidence type="ECO:0000256" key="1">
    <source>
        <dbReference type="SAM" id="MobiDB-lite"/>
    </source>
</evidence>
<protein>
    <submittedName>
        <fullName evidence="2">Uncharacterized protein</fullName>
    </submittedName>
</protein>
<dbReference type="AlphaFoldDB" id="A0A5B7CVX9"/>
<name>A0A5B7CVX9_PORTR</name>
<comment type="caution">
    <text evidence="2">The sequence shown here is derived from an EMBL/GenBank/DDBJ whole genome shotgun (WGS) entry which is preliminary data.</text>
</comment>
<feature type="region of interest" description="Disordered" evidence="1">
    <location>
        <begin position="17"/>
        <end position="43"/>
    </location>
</feature>
<evidence type="ECO:0000313" key="2">
    <source>
        <dbReference type="EMBL" id="MPC13275.1"/>
    </source>
</evidence>
<dbReference type="EMBL" id="VSRR010000270">
    <property type="protein sequence ID" value="MPC13275.1"/>
    <property type="molecule type" value="Genomic_DNA"/>
</dbReference>
<dbReference type="Proteomes" id="UP000324222">
    <property type="component" value="Unassembled WGS sequence"/>
</dbReference>